<dbReference type="AlphaFoldDB" id="A0A1X9YSD3"/>
<protein>
    <recommendedName>
        <fullName evidence="3">Arm DNA-binding domain-containing protein</fullName>
    </recommendedName>
</protein>
<evidence type="ECO:0000313" key="4">
    <source>
        <dbReference type="EMBL" id="ARS35810.1"/>
    </source>
</evidence>
<dbReference type="InterPro" id="IPR010998">
    <property type="entry name" value="Integrase_recombinase_N"/>
</dbReference>
<evidence type="ECO:0000256" key="1">
    <source>
        <dbReference type="ARBA" id="ARBA00023125"/>
    </source>
</evidence>
<dbReference type="Gene3D" id="1.10.150.130">
    <property type="match status" value="1"/>
</dbReference>
<dbReference type="EMBL" id="CP021235">
    <property type="protein sequence ID" value="ARS35810.1"/>
    <property type="molecule type" value="Genomic_DNA"/>
</dbReference>
<sequence length="468" mass="55125">MFTTKAYLQSNQLNKDGLAPIYIRYTFKRKANGIRTGLIIHPELFDSKKGIAKPNFQNSNSINNAIRTAQSMIEEIAASLAVPEFQVVKQKYFNRIEKLNTTAPTNNERLSIAENYDYLSAQQTQELIAKHTKILNDLAAKQRGYNADGVKAESYYEMEFKRLLQEYPKKFITPNKNTIKQLKTWAKTLMEFGIETNTPLRFDVFDYNFYNAYAKYLLYSPKHNYYNNNFGNHVKKLKGFLRWCENEQNISVNPGYKKFKVLKEEKEIVYLSSEELNLLWEYRTSVKPEFVKYIDICVFQNLTGLRYSDVKRSLWKVENGILQGITKKTKGNYNIPLLLDKRIETILKFYKYKLNLVSEVKFNKYIKLILKDLFEKHKINQLKIAIRKEKLAEEFVEYYHKWELITSHSGRRGFCTRLWQAGYTERDILLMLGSTTSEILRKYVKNSTEDLLRKVREKISSPAQTLII</sequence>
<gene>
    <name evidence="4" type="ORF">CA264_10350</name>
</gene>
<dbReference type="GO" id="GO:0003677">
    <property type="term" value="F:DNA binding"/>
    <property type="evidence" value="ECO:0007669"/>
    <property type="project" value="UniProtKB-KW"/>
</dbReference>
<dbReference type="SUPFAM" id="SSF56349">
    <property type="entry name" value="DNA breaking-rejoining enzymes"/>
    <property type="match status" value="1"/>
</dbReference>
<dbReference type="InterPro" id="IPR013762">
    <property type="entry name" value="Integrase-like_cat_sf"/>
</dbReference>
<keyword evidence="5" id="KW-1185">Reference proteome</keyword>
<evidence type="ECO:0000259" key="3">
    <source>
        <dbReference type="Pfam" id="PF17293"/>
    </source>
</evidence>
<reference evidence="5" key="1">
    <citation type="submission" date="2017-05" db="EMBL/GenBank/DDBJ databases">
        <authorList>
            <person name="Ray J."/>
            <person name="Price M."/>
            <person name="Deutschbauer A."/>
        </authorList>
    </citation>
    <scope>NUCLEOTIDE SEQUENCE [LARGE SCALE GENOMIC DNA]</scope>
    <source>
        <strain evidence="5">DSM 19842</strain>
    </source>
</reference>
<dbReference type="Pfam" id="PF17293">
    <property type="entry name" value="Arm-DNA-bind_5"/>
    <property type="match status" value="1"/>
</dbReference>
<dbReference type="OrthoDB" id="1098628at2"/>
<dbReference type="GO" id="GO:0015074">
    <property type="term" value="P:DNA integration"/>
    <property type="evidence" value="ECO:0007669"/>
    <property type="project" value="InterPro"/>
</dbReference>
<dbReference type="Gene3D" id="1.10.443.10">
    <property type="entry name" value="Intergrase catalytic core"/>
    <property type="match status" value="1"/>
</dbReference>
<dbReference type="KEGG" id="pact:CA264_10350"/>
<dbReference type="RefSeq" id="WP_025606924.1">
    <property type="nucleotide sequence ID" value="NZ_CP021235.1"/>
</dbReference>
<organism evidence="4 5">
    <name type="scientific">Pontibacter actiniarum</name>
    <dbReference type="NCBI Taxonomy" id="323450"/>
    <lineage>
        <taxon>Bacteria</taxon>
        <taxon>Pseudomonadati</taxon>
        <taxon>Bacteroidota</taxon>
        <taxon>Cytophagia</taxon>
        <taxon>Cytophagales</taxon>
        <taxon>Hymenobacteraceae</taxon>
        <taxon>Pontibacter</taxon>
    </lineage>
</organism>
<evidence type="ECO:0000313" key="5">
    <source>
        <dbReference type="Proteomes" id="UP000266292"/>
    </source>
</evidence>
<accession>A0A1X9YSD3</accession>
<keyword evidence="2" id="KW-0233">DNA recombination</keyword>
<keyword evidence="1" id="KW-0238">DNA-binding</keyword>
<dbReference type="InterPro" id="IPR035386">
    <property type="entry name" value="Arm-DNA-bind_5"/>
</dbReference>
<proteinExistence type="predicted"/>
<dbReference type="STRING" id="709015.GCA_000472485_02087"/>
<dbReference type="InterPro" id="IPR011010">
    <property type="entry name" value="DNA_brk_join_enz"/>
</dbReference>
<name>A0A1X9YSD3_9BACT</name>
<dbReference type="GO" id="GO:0006310">
    <property type="term" value="P:DNA recombination"/>
    <property type="evidence" value="ECO:0007669"/>
    <property type="project" value="UniProtKB-KW"/>
</dbReference>
<evidence type="ECO:0000256" key="2">
    <source>
        <dbReference type="ARBA" id="ARBA00023172"/>
    </source>
</evidence>
<dbReference type="Proteomes" id="UP000266292">
    <property type="component" value="Chromosome"/>
</dbReference>
<feature type="domain" description="Arm DNA-binding" evidence="3">
    <location>
        <begin position="7"/>
        <end position="80"/>
    </location>
</feature>